<organism evidence="1 2">
    <name type="scientific">Angustibacter aerolatus</name>
    <dbReference type="NCBI Taxonomy" id="1162965"/>
    <lineage>
        <taxon>Bacteria</taxon>
        <taxon>Bacillati</taxon>
        <taxon>Actinomycetota</taxon>
        <taxon>Actinomycetes</taxon>
        <taxon>Kineosporiales</taxon>
        <taxon>Kineosporiaceae</taxon>
    </lineage>
</organism>
<keyword evidence="2" id="KW-1185">Reference proteome</keyword>
<accession>A0ABQ6JDJ7</accession>
<name>A0ABQ6JDJ7_9ACTN</name>
<dbReference type="Proteomes" id="UP001157017">
    <property type="component" value="Unassembled WGS sequence"/>
</dbReference>
<dbReference type="EMBL" id="BSUZ01000001">
    <property type="protein sequence ID" value="GMA85874.1"/>
    <property type="molecule type" value="Genomic_DNA"/>
</dbReference>
<evidence type="ECO:0000313" key="1">
    <source>
        <dbReference type="EMBL" id="GMA85874.1"/>
    </source>
</evidence>
<sequence length="65" mass="7199">MQMHLWLVNADDVGSDADQVIEGKSIERTHTVRLVRKIPRNAGLENLQADITQHIAVGCGTGYKK</sequence>
<evidence type="ECO:0000313" key="2">
    <source>
        <dbReference type="Proteomes" id="UP001157017"/>
    </source>
</evidence>
<protein>
    <submittedName>
        <fullName evidence="1">Uncharacterized protein</fullName>
    </submittedName>
</protein>
<gene>
    <name evidence="1" type="ORF">GCM10025868_11240</name>
</gene>
<reference evidence="2" key="1">
    <citation type="journal article" date="2019" name="Int. J. Syst. Evol. Microbiol.">
        <title>The Global Catalogue of Microorganisms (GCM) 10K type strain sequencing project: providing services to taxonomists for standard genome sequencing and annotation.</title>
        <authorList>
            <consortium name="The Broad Institute Genomics Platform"/>
            <consortium name="The Broad Institute Genome Sequencing Center for Infectious Disease"/>
            <person name="Wu L."/>
            <person name="Ma J."/>
        </authorList>
    </citation>
    <scope>NUCLEOTIDE SEQUENCE [LARGE SCALE GENOMIC DNA]</scope>
    <source>
        <strain evidence="2">NBRC 108730</strain>
    </source>
</reference>
<proteinExistence type="predicted"/>
<comment type="caution">
    <text evidence="1">The sequence shown here is derived from an EMBL/GenBank/DDBJ whole genome shotgun (WGS) entry which is preliminary data.</text>
</comment>